<dbReference type="InParanoid" id="A0A409W1H8"/>
<proteinExistence type="inferred from homology"/>
<keyword evidence="3" id="KW-0732">Signal</keyword>
<evidence type="ECO:0000256" key="3">
    <source>
        <dbReference type="SAM" id="SignalP"/>
    </source>
</evidence>
<keyword evidence="1" id="KW-0378">Hydrolase</keyword>
<feature type="chain" id="PRO_5019057934" description="AB hydrolase-1 domain-containing protein" evidence="3">
    <location>
        <begin position="24"/>
        <end position="377"/>
    </location>
</feature>
<dbReference type="SUPFAM" id="SSF53474">
    <property type="entry name" value="alpha/beta-Hydrolases"/>
    <property type="match status" value="1"/>
</dbReference>
<accession>A0A409W1H8</accession>
<evidence type="ECO:0000313" key="5">
    <source>
        <dbReference type="EMBL" id="PPQ72384.1"/>
    </source>
</evidence>
<evidence type="ECO:0000256" key="1">
    <source>
        <dbReference type="ARBA" id="ARBA00022801"/>
    </source>
</evidence>
<dbReference type="PRINTS" id="PR00412">
    <property type="entry name" value="EPOXHYDRLASE"/>
</dbReference>
<dbReference type="PANTHER" id="PTHR43329">
    <property type="entry name" value="EPOXIDE HYDROLASE"/>
    <property type="match status" value="1"/>
</dbReference>
<dbReference type="Proteomes" id="UP000284706">
    <property type="component" value="Unassembled WGS sequence"/>
</dbReference>
<comment type="similarity">
    <text evidence="2">Belongs to the AB hydrolase superfamily. Epoxide hydrolase family.</text>
</comment>
<dbReference type="Pfam" id="PF00561">
    <property type="entry name" value="Abhydrolase_1"/>
    <property type="match status" value="1"/>
</dbReference>
<dbReference type="STRING" id="231916.A0A409W1H8"/>
<feature type="domain" description="AB hydrolase-1" evidence="4">
    <location>
        <begin position="72"/>
        <end position="349"/>
    </location>
</feature>
<dbReference type="OrthoDB" id="408373at2759"/>
<dbReference type="InterPro" id="IPR000639">
    <property type="entry name" value="Epox_hydrolase-like"/>
</dbReference>
<keyword evidence="6" id="KW-1185">Reference proteome</keyword>
<protein>
    <recommendedName>
        <fullName evidence="4">AB hydrolase-1 domain-containing protein</fullName>
    </recommendedName>
</protein>
<evidence type="ECO:0000259" key="4">
    <source>
        <dbReference type="Pfam" id="PF00561"/>
    </source>
</evidence>
<evidence type="ECO:0000313" key="6">
    <source>
        <dbReference type="Proteomes" id="UP000284706"/>
    </source>
</evidence>
<reference evidence="5 6" key="1">
    <citation type="journal article" date="2018" name="Evol. Lett.">
        <title>Horizontal gene cluster transfer increased hallucinogenic mushroom diversity.</title>
        <authorList>
            <person name="Reynolds H.T."/>
            <person name="Vijayakumar V."/>
            <person name="Gluck-Thaler E."/>
            <person name="Korotkin H.B."/>
            <person name="Matheny P.B."/>
            <person name="Slot J.C."/>
        </authorList>
    </citation>
    <scope>NUCLEOTIDE SEQUENCE [LARGE SCALE GENOMIC DNA]</scope>
    <source>
        <strain evidence="5 6">SRW20</strain>
    </source>
</reference>
<dbReference type="InterPro" id="IPR029058">
    <property type="entry name" value="AB_hydrolase_fold"/>
</dbReference>
<feature type="signal peptide" evidence="3">
    <location>
        <begin position="1"/>
        <end position="23"/>
    </location>
</feature>
<dbReference type="GO" id="GO:0016787">
    <property type="term" value="F:hydrolase activity"/>
    <property type="evidence" value="ECO:0007669"/>
    <property type="project" value="UniProtKB-KW"/>
</dbReference>
<gene>
    <name evidence="5" type="ORF">CVT26_006744</name>
</gene>
<sequence>MYTSLHLFGLLVLVLGLSGVLRATSQTGSEPFKPWEYEKKTAHCPAVRREPVREEMFIQLKYVDINPEASTTIIMVHGWPSLWSTWSHQIQEFKNDYHLIIPDLRGFGESTHPGDARPSGTLADMVGDLVCILEDAKVDTTICMGHDWGASICYEAARSRPDIFTAVVGAAVPYLPSTGSYTPVTRLLWHIPTLSYQVFLDTQPEAATAELDKDIRRTVRATLRTLDSPPPKGFLRSQKSFLAAWDGVETPPVPFFTPEEEDYFVQQYGIQGFRHTIQFYSTQNRLQSWEFVHSQGNHTIPHPVLAIYPTKDLVADWVMVAKAVKSAKFLPKLETLLLHGSHWIQLERPQEFNEAVREWLERLAGVEMEHLAQHEEL</sequence>
<dbReference type="EMBL" id="NHYE01005460">
    <property type="protein sequence ID" value="PPQ72384.1"/>
    <property type="molecule type" value="Genomic_DNA"/>
</dbReference>
<comment type="caution">
    <text evidence="5">The sequence shown here is derived from an EMBL/GenBank/DDBJ whole genome shotgun (WGS) entry which is preliminary data.</text>
</comment>
<dbReference type="AlphaFoldDB" id="A0A409W1H8"/>
<evidence type="ECO:0000256" key="2">
    <source>
        <dbReference type="ARBA" id="ARBA00038334"/>
    </source>
</evidence>
<dbReference type="Gene3D" id="3.40.50.1820">
    <property type="entry name" value="alpha/beta hydrolase"/>
    <property type="match status" value="1"/>
</dbReference>
<organism evidence="5 6">
    <name type="scientific">Gymnopilus dilepis</name>
    <dbReference type="NCBI Taxonomy" id="231916"/>
    <lineage>
        <taxon>Eukaryota</taxon>
        <taxon>Fungi</taxon>
        <taxon>Dikarya</taxon>
        <taxon>Basidiomycota</taxon>
        <taxon>Agaricomycotina</taxon>
        <taxon>Agaricomycetes</taxon>
        <taxon>Agaricomycetidae</taxon>
        <taxon>Agaricales</taxon>
        <taxon>Agaricineae</taxon>
        <taxon>Hymenogastraceae</taxon>
        <taxon>Gymnopilus</taxon>
    </lineage>
</organism>
<dbReference type="InterPro" id="IPR000073">
    <property type="entry name" value="AB_hydrolase_1"/>
</dbReference>
<name>A0A409W1H8_9AGAR</name>